<sequence length="33" mass="3845">MQAVLLLRSSRKSWRSLALDPLLFSFQVLHLMS</sequence>
<accession>A0A0A9AC55</accession>
<protein>
    <submittedName>
        <fullName evidence="1">Uncharacterized protein</fullName>
    </submittedName>
</protein>
<dbReference type="AlphaFoldDB" id="A0A0A9AC55"/>
<reference evidence="1" key="1">
    <citation type="submission" date="2014-09" db="EMBL/GenBank/DDBJ databases">
        <authorList>
            <person name="Magalhaes I.L.F."/>
            <person name="Oliveira U."/>
            <person name="Santos F.R."/>
            <person name="Vidigal T.H.D.A."/>
            <person name="Brescovit A.D."/>
            <person name="Santos A.J."/>
        </authorList>
    </citation>
    <scope>NUCLEOTIDE SEQUENCE</scope>
    <source>
        <tissue evidence="1">Shoot tissue taken approximately 20 cm above the soil surface</tissue>
    </source>
</reference>
<name>A0A0A9AC55_ARUDO</name>
<proteinExistence type="predicted"/>
<evidence type="ECO:0000313" key="1">
    <source>
        <dbReference type="EMBL" id="JAD48686.1"/>
    </source>
</evidence>
<organism evidence="1">
    <name type="scientific">Arundo donax</name>
    <name type="common">Giant reed</name>
    <name type="synonym">Donax arundinaceus</name>
    <dbReference type="NCBI Taxonomy" id="35708"/>
    <lineage>
        <taxon>Eukaryota</taxon>
        <taxon>Viridiplantae</taxon>
        <taxon>Streptophyta</taxon>
        <taxon>Embryophyta</taxon>
        <taxon>Tracheophyta</taxon>
        <taxon>Spermatophyta</taxon>
        <taxon>Magnoliopsida</taxon>
        <taxon>Liliopsida</taxon>
        <taxon>Poales</taxon>
        <taxon>Poaceae</taxon>
        <taxon>PACMAD clade</taxon>
        <taxon>Arundinoideae</taxon>
        <taxon>Arundineae</taxon>
        <taxon>Arundo</taxon>
    </lineage>
</organism>
<reference evidence="1" key="2">
    <citation type="journal article" date="2015" name="Data Brief">
        <title>Shoot transcriptome of the giant reed, Arundo donax.</title>
        <authorList>
            <person name="Barrero R.A."/>
            <person name="Guerrero F.D."/>
            <person name="Moolhuijzen P."/>
            <person name="Goolsby J.A."/>
            <person name="Tidwell J."/>
            <person name="Bellgard S.E."/>
            <person name="Bellgard M.I."/>
        </authorList>
    </citation>
    <scope>NUCLEOTIDE SEQUENCE</scope>
    <source>
        <tissue evidence="1">Shoot tissue taken approximately 20 cm above the soil surface</tissue>
    </source>
</reference>
<dbReference type="EMBL" id="GBRH01249209">
    <property type="protein sequence ID" value="JAD48686.1"/>
    <property type="molecule type" value="Transcribed_RNA"/>
</dbReference>